<sequence>MKLNCDMGESFGCWAKGQDSDVMPFIDMANIACGFHASDPLTMDTTVRLAVENTVEIGAHPGYPDLVGFGRRNMHCQPDELEAMLIYQIGALDAICQKYGTEVSYIKPHGAMYNQMMKDKQMLSTIMKTVRKVRPLCPLVVMATPNNDIIRTMAHEHGIEVWFEAFSDRAYNDDGYLVPRTISGSVYHDFTSIRNQICQIIEEGCVTTITGKKLTIDVDTICVHGDGEHAASVCQAAAVMRRSA</sequence>
<reference evidence="2 3" key="1">
    <citation type="journal article" date="2013" name="ISME J.">
        <title>Comparative genomics of pathogenic lineages of Vibrio nigripulchritudo identifies virulence-associated traits.</title>
        <authorList>
            <person name="Goudenege D."/>
            <person name="Labreuche Y."/>
            <person name="Krin E."/>
            <person name="Ansquer D."/>
            <person name="Mangenot S."/>
            <person name="Calteau A."/>
            <person name="Medigue C."/>
            <person name="Mazel D."/>
            <person name="Polz M.F."/>
            <person name="Le Roux F."/>
        </authorList>
    </citation>
    <scope>NUCLEOTIDE SEQUENCE [LARGE SCALE GENOMIC DNA]</scope>
    <source>
        <strain evidence="2 3">SOn1</strain>
    </source>
</reference>
<dbReference type="EMBL" id="CAOF01000120">
    <property type="protein sequence ID" value="CCO47316.1"/>
    <property type="molecule type" value="Genomic_DNA"/>
</dbReference>
<dbReference type="InterPro" id="IPR005501">
    <property type="entry name" value="LamB/YcsF/PxpA-like"/>
</dbReference>
<dbReference type="Pfam" id="PF03746">
    <property type="entry name" value="LamB_YcsF"/>
    <property type="match status" value="1"/>
</dbReference>
<dbReference type="AlphaFoldDB" id="A0AAV2VRN2"/>
<dbReference type="CDD" id="cd10787">
    <property type="entry name" value="LamB_YcsF_like"/>
    <property type="match status" value="1"/>
</dbReference>
<keyword evidence="1" id="KW-0547">Nucleotide-binding</keyword>
<dbReference type="GO" id="GO:0005524">
    <property type="term" value="F:ATP binding"/>
    <property type="evidence" value="ECO:0007669"/>
    <property type="project" value="UniProtKB-KW"/>
</dbReference>
<evidence type="ECO:0000256" key="1">
    <source>
        <dbReference type="ARBA" id="ARBA00022741"/>
    </source>
</evidence>
<dbReference type="RefSeq" id="WP_022612161.1">
    <property type="nucleotide sequence ID" value="NZ_LK391965.1"/>
</dbReference>
<dbReference type="PANTHER" id="PTHR30292">
    <property type="entry name" value="UNCHARACTERIZED PROTEIN YBGL-RELATED"/>
    <property type="match status" value="1"/>
</dbReference>
<dbReference type="SUPFAM" id="SSF88713">
    <property type="entry name" value="Glycoside hydrolase/deacetylase"/>
    <property type="match status" value="1"/>
</dbReference>
<dbReference type="InterPro" id="IPR011330">
    <property type="entry name" value="Glyco_hydro/deAcase_b/a-brl"/>
</dbReference>
<accession>A0AAV2VRN2</accession>
<dbReference type="Gene3D" id="3.20.20.370">
    <property type="entry name" value="Glycoside hydrolase/deacetylase"/>
    <property type="match status" value="1"/>
</dbReference>
<dbReference type="Proteomes" id="UP000018211">
    <property type="component" value="Unassembled WGS sequence"/>
</dbReference>
<gene>
    <name evidence="2" type="ORF">VIBNISOn1_30006</name>
</gene>
<proteinExistence type="predicted"/>
<dbReference type="NCBIfam" id="NF003814">
    <property type="entry name" value="PRK05406.1-3"/>
    <property type="match status" value="1"/>
</dbReference>
<protein>
    <submittedName>
        <fullName evidence="2">LamB/YcsF family protein</fullName>
    </submittedName>
</protein>
<dbReference type="PANTHER" id="PTHR30292:SF0">
    <property type="entry name" value="5-OXOPROLINASE SUBUNIT A"/>
    <property type="match status" value="1"/>
</dbReference>
<organism evidence="2 3">
    <name type="scientific">Vibrio nigripulchritudo SOn1</name>
    <dbReference type="NCBI Taxonomy" id="1238450"/>
    <lineage>
        <taxon>Bacteria</taxon>
        <taxon>Pseudomonadati</taxon>
        <taxon>Pseudomonadota</taxon>
        <taxon>Gammaproteobacteria</taxon>
        <taxon>Vibrionales</taxon>
        <taxon>Vibrionaceae</taxon>
        <taxon>Vibrio</taxon>
    </lineage>
</organism>
<evidence type="ECO:0000313" key="3">
    <source>
        <dbReference type="Proteomes" id="UP000018211"/>
    </source>
</evidence>
<name>A0AAV2VRN2_9VIBR</name>
<dbReference type="GO" id="GO:0005975">
    <property type="term" value="P:carbohydrate metabolic process"/>
    <property type="evidence" value="ECO:0007669"/>
    <property type="project" value="InterPro"/>
</dbReference>
<dbReference type="NCBIfam" id="NF003816">
    <property type="entry name" value="PRK05406.1-5"/>
    <property type="match status" value="1"/>
</dbReference>
<comment type="caution">
    <text evidence="2">The sequence shown here is derived from an EMBL/GenBank/DDBJ whole genome shotgun (WGS) entry which is preliminary data.</text>
</comment>
<evidence type="ECO:0000313" key="2">
    <source>
        <dbReference type="EMBL" id="CCO47316.1"/>
    </source>
</evidence>